<evidence type="ECO:0000256" key="3">
    <source>
        <dbReference type="ARBA" id="ARBA00022448"/>
    </source>
</evidence>
<keyword evidence="13" id="KW-1185">Reference proteome</keyword>
<dbReference type="EMBL" id="FUKI01000119">
    <property type="protein sequence ID" value="SJM93478.1"/>
    <property type="molecule type" value="Genomic_DNA"/>
</dbReference>
<dbReference type="InterPro" id="IPR058982">
    <property type="entry name" value="Beta-barrel_AprE"/>
</dbReference>
<evidence type="ECO:0000256" key="9">
    <source>
        <dbReference type="RuleBase" id="RU365093"/>
    </source>
</evidence>
<dbReference type="InterPro" id="IPR010129">
    <property type="entry name" value="T1SS_HlyD"/>
</dbReference>
<feature type="transmembrane region" description="Helical" evidence="9">
    <location>
        <begin position="35"/>
        <end position="54"/>
    </location>
</feature>
<proteinExistence type="inferred from homology"/>
<dbReference type="RefSeq" id="WP_087143857.1">
    <property type="nucleotide sequence ID" value="NZ_FUKI01000119.1"/>
</dbReference>
<dbReference type="Pfam" id="PF25994">
    <property type="entry name" value="HH_AprE"/>
    <property type="match status" value="1"/>
</dbReference>
<keyword evidence="4 9" id="KW-1003">Cell membrane</keyword>
<feature type="domain" description="AprE-like long alpha-helical hairpin" evidence="10">
    <location>
        <begin position="109"/>
        <end position="295"/>
    </location>
</feature>
<comment type="similarity">
    <text evidence="2 9">Belongs to the membrane fusion protein (MFP) (TC 8.A.1) family.</text>
</comment>
<dbReference type="Gene3D" id="2.40.50.100">
    <property type="match status" value="1"/>
</dbReference>
<evidence type="ECO:0000313" key="12">
    <source>
        <dbReference type="EMBL" id="SJM93478.1"/>
    </source>
</evidence>
<dbReference type="Proteomes" id="UP000195667">
    <property type="component" value="Unassembled WGS sequence"/>
</dbReference>
<keyword evidence="7 9" id="KW-1133">Transmembrane helix</keyword>
<dbReference type="InterPro" id="IPR058781">
    <property type="entry name" value="HH_AprE-like"/>
</dbReference>
<comment type="subcellular location">
    <subcellularLocation>
        <location evidence="1 9">Cell inner membrane</location>
        <topology evidence="1 9">Single-pass membrane protein</topology>
    </subcellularLocation>
</comment>
<dbReference type="PANTHER" id="PTHR30386">
    <property type="entry name" value="MEMBRANE FUSION SUBUNIT OF EMRAB-TOLC MULTIDRUG EFFLUX PUMP"/>
    <property type="match status" value="1"/>
</dbReference>
<evidence type="ECO:0000256" key="2">
    <source>
        <dbReference type="ARBA" id="ARBA00009477"/>
    </source>
</evidence>
<keyword evidence="3 9" id="KW-0813">Transport</keyword>
<evidence type="ECO:0000259" key="10">
    <source>
        <dbReference type="Pfam" id="PF25994"/>
    </source>
</evidence>
<feature type="domain" description="AprE-like beta-barrel" evidence="11">
    <location>
        <begin position="353"/>
        <end position="445"/>
    </location>
</feature>
<evidence type="ECO:0000256" key="8">
    <source>
        <dbReference type="ARBA" id="ARBA00023136"/>
    </source>
</evidence>
<name>A0A1R4HB44_9GAMM</name>
<keyword evidence="6 9" id="KW-0812">Transmembrane</keyword>
<dbReference type="PANTHER" id="PTHR30386:SF17">
    <property type="entry name" value="ALKALINE PROTEASE SECRETION PROTEIN APRE"/>
    <property type="match status" value="1"/>
</dbReference>
<reference evidence="13" key="1">
    <citation type="submission" date="2017-02" db="EMBL/GenBank/DDBJ databases">
        <authorList>
            <person name="Daims H."/>
        </authorList>
    </citation>
    <scope>NUCLEOTIDE SEQUENCE [LARGE SCALE GENOMIC DNA]</scope>
</reference>
<sequence length="468" mass="51817">MSLLTEQNKFSKKSEFNDTSQADLIRFSDDRPMQYLGYLIILLVFVFFGGWAYWAPLGSAALAPGTLKVKGSHKKVQHLEGGIVKAIHVHNGDIVSKGQTLIELEDTSSKAQLQILRGQFFSALAHEARLMAERDGKKSLNYPASLRNEANDIRAQEAMRIQNQSFFVRQQSRQGQRQILSEQQQQLVAKIDGINSQKHSRNSLAYSLKQELVDMNAMLAKGYVKKTEVSELERRLADAQGDHGEFDANIATTQTQISELTLKALQIDKDFQSEVVEELGKVQAELSDVRERIALFSDTVTRTIIKAPEAGMVMNLNIDTLGAIIAPGSQPGGGEPGEGGGTLLEIVPQQEKLIVDAHVSQVDIDRVHIGQSTEIRFSAFKSAKTPKVEGRLTQLSADVITETRTQQPPYFKATVEVDQAGLDELKKRGLILVPGMPAEVLINTGERTFFEYLAQPLSNIFARSLIED</sequence>
<evidence type="ECO:0000313" key="13">
    <source>
        <dbReference type="Proteomes" id="UP000195667"/>
    </source>
</evidence>
<keyword evidence="5 9" id="KW-0997">Cell inner membrane</keyword>
<evidence type="ECO:0000256" key="1">
    <source>
        <dbReference type="ARBA" id="ARBA00004377"/>
    </source>
</evidence>
<evidence type="ECO:0000256" key="4">
    <source>
        <dbReference type="ARBA" id="ARBA00022475"/>
    </source>
</evidence>
<organism evidence="12 13">
    <name type="scientific">Crenothrix polyspora</name>
    <dbReference type="NCBI Taxonomy" id="360316"/>
    <lineage>
        <taxon>Bacteria</taxon>
        <taxon>Pseudomonadati</taxon>
        <taxon>Pseudomonadota</taxon>
        <taxon>Gammaproteobacteria</taxon>
        <taxon>Methylococcales</taxon>
        <taxon>Crenotrichaceae</taxon>
        <taxon>Crenothrix</taxon>
    </lineage>
</organism>
<evidence type="ECO:0000256" key="5">
    <source>
        <dbReference type="ARBA" id="ARBA00022519"/>
    </source>
</evidence>
<protein>
    <recommendedName>
        <fullName evidence="9">Membrane fusion protein (MFP) family protein</fullName>
    </recommendedName>
</protein>
<dbReference type="InterPro" id="IPR050739">
    <property type="entry name" value="MFP"/>
</dbReference>
<dbReference type="Gene3D" id="2.40.30.170">
    <property type="match status" value="1"/>
</dbReference>
<dbReference type="NCBIfam" id="TIGR01843">
    <property type="entry name" value="type_I_hlyD"/>
    <property type="match status" value="1"/>
</dbReference>
<evidence type="ECO:0000259" key="11">
    <source>
        <dbReference type="Pfam" id="PF26002"/>
    </source>
</evidence>
<dbReference type="GO" id="GO:0015031">
    <property type="term" value="P:protein transport"/>
    <property type="evidence" value="ECO:0007669"/>
    <property type="project" value="InterPro"/>
</dbReference>
<evidence type="ECO:0000256" key="7">
    <source>
        <dbReference type="ARBA" id="ARBA00022989"/>
    </source>
</evidence>
<dbReference type="OrthoDB" id="9775513at2"/>
<evidence type="ECO:0000256" key="6">
    <source>
        <dbReference type="ARBA" id="ARBA00022692"/>
    </source>
</evidence>
<dbReference type="Pfam" id="PF26002">
    <property type="entry name" value="Beta-barrel_AprE"/>
    <property type="match status" value="1"/>
</dbReference>
<dbReference type="AlphaFoldDB" id="A0A1R4HB44"/>
<accession>A0A1R4HB44</accession>
<keyword evidence="8 9" id="KW-0472">Membrane</keyword>
<dbReference type="PRINTS" id="PR01490">
    <property type="entry name" value="RTXTOXIND"/>
</dbReference>
<gene>
    <name evidence="12" type="primary">hlyD</name>
    <name evidence="12" type="ORF">CRENPOLYSF1_430126</name>
</gene>
<dbReference type="GO" id="GO:0005886">
    <property type="term" value="C:plasma membrane"/>
    <property type="evidence" value="ECO:0007669"/>
    <property type="project" value="UniProtKB-SubCell"/>
</dbReference>